<dbReference type="Proteomes" id="UP001220530">
    <property type="component" value="Chromosome"/>
</dbReference>
<evidence type="ECO:0008006" key="4">
    <source>
        <dbReference type="Google" id="ProtNLM"/>
    </source>
</evidence>
<keyword evidence="1" id="KW-1133">Transmembrane helix</keyword>
<protein>
    <recommendedName>
        <fullName evidence="4">Tyrosine kinase G-rich domain-containing protein</fullName>
    </recommendedName>
</protein>
<evidence type="ECO:0000256" key="1">
    <source>
        <dbReference type="SAM" id="Phobius"/>
    </source>
</evidence>
<accession>A0ABY7YQ57</accession>
<dbReference type="RefSeq" id="WP_282219432.1">
    <property type="nucleotide sequence ID" value="NZ_CP118246.1"/>
</dbReference>
<sequence>MTLDGLQREAKAQRDLLEGYLQRYSEAVSRTDAQSALPDVRVVSFAVPSVAPASPKVSFIMLAVAIVLVGGQLGFLIFAEARIGSGHHLPS</sequence>
<organism evidence="2 3">
    <name type="scientific">Devosia algicola</name>
    <dbReference type="NCBI Taxonomy" id="3026418"/>
    <lineage>
        <taxon>Bacteria</taxon>
        <taxon>Pseudomonadati</taxon>
        <taxon>Pseudomonadota</taxon>
        <taxon>Alphaproteobacteria</taxon>
        <taxon>Hyphomicrobiales</taxon>
        <taxon>Devosiaceae</taxon>
        <taxon>Devosia</taxon>
    </lineage>
</organism>
<keyword evidence="1" id="KW-0472">Membrane</keyword>
<dbReference type="EMBL" id="CP118246">
    <property type="protein sequence ID" value="WDR03030.1"/>
    <property type="molecule type" value="Genomic_DNA"/>
</dbReference>
<proteinExistence type="predicted"/>
<evidence type="ECO:0000313" key="2">
    <source>
        <dbReference type="EMBL" id="WDR03030.1"/>
    </source>
</evidence>
<keyword evidence="1" id="KW-0812">Transmembrane</keyword>
<name>A0ABY7YQ57_9HYPH</name>
<gene>
    <name evidence="2" type="ORF">PSQ19_02140</name>
</gene>
<feature type="transmembrane region" description="Helical" evidence="1">
    <location>
        <begin position="57"/>
        <end position="79"/>
    </location>
</feature>
<keyword evidence="3" id="KW-1185">Reference proteome</keyword>
<evidence type="ECO:0000313" key="3">
    <source>
        <dbReference type="Proteomes" id="UP001220530"/>
    </source>
</evidence>
<reference evidence="2 3" key="1">
    <citation type="submission" date="2023-02" db="EMBL/GenBank/DDBJ databases">
        <title>Devosia algicola sp. nov., isolated from the phycosphere of marine algae.</title>
        <authorList>
            <person name="Kim J.M."/>
            <person name="Lee J.K."/>
            <person name="Choi B.J."/>
            <person name="Bayburt H."/>
            <person name="Jeon C.O."/>
        </authorList>
    </citation>
    <scope>NUCLEOTIDE SEQUENCE [LARGE SCALE GENOMIC DNA]</scope>
    <source>
        <strain evidence="2 3">G20-9</strain>
    </source>
</reference>